<dbReference type="PANTHER" id="PTHR45937:SF1">
    <property type="entry name" value="ASPARAGINE SYNTHETASE DOMAIN-CONTAINING PROTEIN 1"/>
    <property type="match status" value="1"/>
</dbReference>
<organism evidence="5 6">
    <name type="scientific">Nosema bombycis (strain CQ1 / CVCC 102059)</name>
    <name type="common">Microsporidian parasite</name>
    <name type="synonym">Pebrine of silkworm</name>
    <dbReference type="NCBI Taxonomy" id="578461"/>
    <lineage>
        <taxon>Eukaryota</taxon>
        <taxon>Fungi</taxon>
        <taxon>Fungi incertae sedis</taxon>
        <taxon>Microsporidia</taxon>
        <taxon>Nosematidae</taxon>
        <taxon>Nosema</taxon>
    </lineage>
</organism>
<evidence type="ECO:0000256" key="3">
    <source>
        <dbReference type="ARBA" id="ARBA00022962"/>
    </source>
</evidence>
<dbReference type="GO" id="GO:0006529">
    <property type="term" value="P:asparagine biosynthetic process"/>
    <property type="evidence" value="ECO:0007669"/>
    <property type="project" value="UniProtKB-KW"/>
</dbReference>
<dbReference type="InterPro" id="IPR029055">
    <property type="entry name" value="Ntn_hydrolases_N"/>
</dbReference>
<dbReference type="SUPFAM" id="SSF56235">
    <property type="entry name" value="N-terminal nucleophile aminohydrolases (Ntn hydrolases)"/>
    <property type="match status" value="1"/>
</dbReference>
<dbReference type="Pfam" id="PF00733">
    <property type="entry name" value="Asn_synthase"/>
    <property type="match status" value="1"/>
</dbReference>
<dbReference type="AlphaFoldDB" id="R0KQY7"/>
<dbReference type="InterPro" id="IPR051857">
    <property type="entry name" value="Asn_synthetase_domain"/>
</dbReference>
<evidence type="ECO:0000256" key="1">
    <source>
        <dbReference type="ARBA" id="ARBA00022605"/>
    </source>
</evidence>
<dbReference type="Gene3D" id="3.40.50.620">
    <property type="entry name" value="HUPs"/>
    <property type="match status" value="1"/>
</dbReference>
<dbReference type="InterPro" id="IPR001962">
    <property type="entry name" value="Asn_synthase"/>
</dbReference>
<dbReference type="GO" id="GO:0004066">
    <property type="term" value="F:asparagine synthase (glutamine-hydrolyzing) activity"/>
    <property type="evidence" value="ECO:0007669"/>
    <property type="project" value="InterPro"/>
</dbReference>
<protein>
    <submittedName>
        <fullName evidence="5">Asparagine synthetase domain-containing protein</fullName>
    </submittedName>
</protein>
<accession>R0KQY7</accession>
<dbReference type="Gene3D" id="3.60.20.10">
    <property type="entry name" value="Glutamine Phosphoribosylpyrophosphate, subunit 1, domain 1"/>
    <property type="match status" value="1"/>
</dbReference>
<gene>
    <name evidence="5" type="primary">ASND1</name>
    <name evidence="5" type="ORF">NBO_155g0004</name>
</gene>
<dbReference type="InterPro" id="IPR014729">
    <property type="entry name" value="Rossmann-like_a/b/a_fold"/>
</dbReference>
<dbReference type="Proteomes" id="UP000016927">
    <property type="component" value="Unassembled WGS sequence"/>
</dbReference>
<feature type="domain" description="Asparagine synthetase" evidence="4">
    <location>
        <begin position="220"/>
        <end position="370"/>
    </location>
</feature>
<evidence type="ECO:0000256" key="2">
    <source>
        <dbReference type="ARBA" id="ARBA00022888"/>
    </source>
</evidence>
<keyword evidence="6" id="KW-1185">Reference proteome</keyword>
<proteinExistence type="predicted"/>
<dbReference type="CDD" id="cd01991">
    <property type="entry name" value="Asn_synthase_B_C"/>
    <property type="match status" value="1"/>
</dbReference>
<keyword evidence="3" id="KW-0315">Glutamine amidotransferase</keyword>
<reference evidence="5 6" key="1">
    <citation type="journal article" date="2013" name="BMC Genomics">
        <title>Comparative genomics of parasitic silkworm microsporidia reveal an association between genome expansion and host adaptation.</title>
        <authorList>
            <person name="Pan G."/>
            <person name="Xu J."/>
            <person name="Li T."/>
            <person name="Xia Q."/>
            <person name="Liu S.L."/>
            <person name="Zhang G."/>
            <person name="Li S."/>
            <person name="Li C."/>
            <person name="Liu H."/>
            <person name="Yang L."/>
            <person name="Liu T."/>
            <person name="Zhang X."/>
            <person name="Wu Z."/>
            <person name="Fan W."/>
            <person name="Dang X."/>
            <person name="Xiang H."/>
            <person name="Tao M."/>
            <person name="Li Y."/>
            <person name="Hu J."/>
            <person name="Li Z."/>
            <person name="Lin L."/>
            <person name="Luo J."/>
            <person name="Geng L."/>
            <person name="Wang L."/>
            <person name="Long M."/>
            <person name="Wan Y."/>
            <person name="He N."/>
            <person name="Zhang Z."/>
            <person name="Lu C."/>
            <person name="Keeling P.J."/>
            <person name="Wang J."/>
            <person name="Xiang Z."/>
            <person name="Zhou Z."/>
        </authorList>
    </citation>
    <scope>NUCLEOTIDE SEQUENCE [LARGE SCALE GENOMIC DNA]</scope>
    <source>
        <strain evidence="6">CQ1 / CVCC 102059</strain>
    </source>
</reference>
<keyword evidence="1" id="KW-0028">Amino-acid biosynthesis</keyword>
<name>R0KQY7_NOSB1</name>
<keyword evidence="2" id="KW-0061">Asparagine biosynthesis</keyword>
<evidence type="ECO:0000259" key="4">
    <source>
        <dbReference type="Pfam" id="PF00733"/>
    </source>
</evidence>
<sequence>MCGIYLGEEEDFKIINMVASRGKDLQKSVKFNKFFLFSSVLAIRDKIEQPIITENFSFLYNGEIYNETVSDTIFIKETIEDVLLHFKHDQHKIQEISMDIYTKINKFENELALVILFKDYILFFKDDIGRKSLGYKLNKLQISSVGYQNEVDCLFLYIYDIKEKSLQKVLKQSDYVQHLVSNYHRIAHMIQQNKSYAFLNQENFKKSESLINKNCSVHDLDKLLFESTKMRLIKGNIVVLFSGGIDSNIIVLYLILASKSDQKIFLINSSFIDSQDRENAKTSYSLFKKTFPERIIELVIVDLNCEMIKTYKQHLEDLIYPKTSKMDLNIAAVLYFGAREARNYSKVCYLGSGADEIFCGYNKYKGDEYRDKMFFDLFTISYHNTTRDDRCISDNNIEPRFPFLDTKIIKSSFLIKSEEIKNKAILRKILENYGLGELSSFKKVAMQYGSGIYKIEKHLYKKN</sequence>
<dbReference type="EMBL" id="KB909063">
    <property type="protein sequence ID" value="EOB13151.1"/>
    <property type="molecule type" value="Genomic_DNA"/>
</dbReference>
<dbReference type="STRING" id="578461.R0KQY7"/>
<dbReference type="HOGENOM" id="CLU_012368_1_0_1"/>
<evidence type="ECO:0000313" key="5">
    <source>
        <dbReference type="EMBL" id="EOB13151.1"/>
    </source>
</evidence>
<dbReference type="OMA" id="HAKICIL"/>
<evidence type="ECO:0000313" key="6">
    <source>
        <dbReference type="Proteomes" id="UP000016927"/>
    </source>
</evidence>
<dbReference type="PANTHER" id="PTHR45937">
    <property type="entry name" value="ASPARAGINE SYNTHETASE DOMAIN-CONTAINING PROTEIN 1"/>
    <property type="match status" value="1"/>
</dbReference>
<dbReference type="SUPFAM" id="SSF52402">
    <property type="entry name" value="Adenine nucleotide alpha hydrolases-like"/>
    <property type="match status" value="1"/>
</dbReference>
<dbReference type="OrthoDB" id="10252281at2759"/>
<dbReference type="VEuPathDB" id="MicrosporidiaDB:NBO_155g0004"/>